<proteinExistence type="inferred from homology"/>
<comment type="catalytic activity">
    <reaction evidence="6">
        <text>a very-long-chain acyl-CoA + malonyl-CoA + H(+) = a very-long-chain 3-oxoacyl-CoA + CO2 + CoA</text>
        <dbReference type="Rhea" id="RHEA:32727"/>
        <dbReference type="ChEBI" id="CHEBI:15378"/>
        <dbReference type="ChEBI" id="CHEBI:16526"/>
        <dbReference type="ChEBI" id="CHEBI:57287"/>
        <dbReference type="ChEBI" id="CHEBI:57384"/>
        <dbReference type="ChEBI" id="CHEBI:90725"/>
        <dbReference type="ChEBI" id="CHEBI:90736"/>
        <dbReference type="EC" id="2.3.1.199"/>
    </reaction>
</comment>
<keyword evidence="8" id="KW-1133">Transmembrane helix</keyword>
<dbReference type="SUPFAM" id="SSF53901">
    <property type="entry name" value="Thiolase-like"/>
    <property type="match status" value="2"/>
</dbReference>
<keyword evidence="8" id="KW-0812">Transmembrane</keyword>
<dbReference type="GO" id="GO:0016020">
    <property type="term" value="C:membrane"/>
    <property type="evidence" value="ECO:0007669"/>
    <property type="project" value="InterPro"/>
</dbReference>
<comment type="caution">
    <text evidence="11">The sequence shown here is derived from an EMBL/GenBank/DDBJ whole genome shotgun (WGS) entry which is preliminary data.</text>
</comment>
<protein>
    <recommendedName>
        <fullName evidence="3">very-long-chain 3-oxoacyl-CoA synthase</fullName>
        <ecNumber evidence="3">2.3.1.199</ecNumber>
    </recommendedName>
</protein>
<organism evidence="11 12">
    <name type="scientific">Linum tenue</name>
    <dbReference type="NCBI Taxonomy" id="586396"/>
    <lineage>
        <taxon>Eukaryota</taxon>
        <taxon>Viridiplantae</taxon>
        <taxon>Streptophyta</taxon>
        <taxon>Embryophyta</taxon>
        <taxon>Tracheophyta</taxon>
        <taxon>Spermatophyta</taxon>
        <taxon>Magnoliopsida</taxon>
        <taxon>eudicotyledons</taxon>
        <taxon>Gunneridae</taxon>
        <taxon>Pentapetalae</taxon>
        <taxon>rosids</taxon>
        <taxon>fabids</taxon>
        <taxon>Malpighiales</taxon>
        <taxon>Linaceae</taxon>
        <taxon>Linum</taxon>
    </lineage>
</organism>
<evidence type="ECO:0000256" key="2">
    <source>
        <dbReference type="ARBA" id="ARBA00005531"/>
    </source>
</evidence>
<dbReference type="Pfam" id="PF08541">
    <property type="entry name" value="ACP_syn_III_C"/>
    <property type="match status" value="1"/>
</dbReference>
<dbReference type="Pfam" id="PF08392">
    <property type="entry name" value="FAE1_CUT1_RppA"/>
    <property type="match status" value="1"/>
</dbReference>
<accession>A0AAV0JQ95</accession>
<evidence type="ECO:0000259" key="9">
    <source>
        <dbReference type="Pfam" id="PF08392"/>
    </source>
</evidence>
<feature type="region of interest" description="Disordered" evidence="7">
    <location>
        <begin position="113"/>
        <end position="149"/>
    </location>
</feature>
<dbReference type="InterPro" id="IPR012392">
    <property type="entry name" value="3-ktacl-CoA_syn"/>
</dbReference>
<keyword evidence="12" id="KW-1185">Reference proteome</keyword>
<feature type="domain" description="FAE" evidence="9">
    <location>
        <begin position="192"/>
        <end position="470"/>
    </location>
</feature>
<evidence type="ECO:0000256" key="1">
    <source>
        <dbReference type="ARBA" id="ARBA00005194"/>
    </source>
</evidence>
<gene>
    <name evidence="11" type="ORF">LITE_LOCUS15414</name>
</gene>
<dbReference type="CDD" id="cd00831">
    <property type="entry name" value="CHS_like"/>
    <property type="match status" value="1"/>
</dbReference>
<evidence type="ECO:0000313" key="11">
    <source>
        <dbReference type="EMBL" id="CAI0412132.1"/>
    </source>
</evidence>
<comment type="pathway">
    <text evidence="1">Lipid metabolism; fatty acid biosynthesis.</text>
</comment>
<feature type="compositionally biased region" description="Basic and acidic residues" evidence="7">
    <location>
        <begin position="125"/>
        <end position="135"/>
    </location>
</feature>
<dbReference type="InterPro" id="IPR016039">
    <property type="entry name" value="Thiolase-like"/>
</dbReference>
<feature type="transmembrane region" description="Helical" evidence="8">
    <location>
        <begin position="51"/>
        <end position="73"/>
    </location>
</feature>
<evidence type="ECO:0000256" key="4">
    <source>
        <dbReference type="ARBA" id="ARBA00022679"/>
    </source>
</evidence>
<keyword evidence="5" id="KW-0012">Acyltransferase</keyword>
<evidence type="ECO:0000256" key="5">
    <source>
        <dbReference type="ARBA" id="ARBA00023315"/>
    </source>
</evidence>
<dbReference type="PANTHER" id="PTHR31561">
    <property type="entry name" value="3-KETOACYL-COA SYNTHASE"/>
    <property type="match status" value="1"/>
</dbReference>
<evidence type="ECO:0000256" key="8">
    <source>
        <dbReference type="SAM" id="Phobius"/>
    </source>
</evidence>
<dbReference type="InterPro" id="IPR013747">
    <property type="entry name" value="ACP_syn_III_C"/>
</dbReference>
<keyword evidence="8" id="KW-0472">Membrane</keyword>
<feature type="domain" description="Beta-ketoacyl-[acyl-carrier-protein] synthase III C-terminal" evidence="10">
    <location>
        <begin position="491"/>
        <end position="573"/>
    </location>
</feature>
<name>A0AAV0JQ95_9ROSI</name>
<sequence length="629" mass="71055">MVHRLGSFVYELFSVWGSRYGYKGVQFVLDEPLICNSYMLPCNLSTTPTSLLSSSSIMVLTLIAAALPVVRCFSLRQPESTSRCSVFLSHQQSSSTRSSGEDLQRLSILSSQGQSSYLPSRGTVHHGEHKEHVSDEFSTLDRFPSSSPPQLPGTDLKKILMELLIAATIVSAPFILFSVYYLLSKYVHSGGRCYLLSYQCYKPPDEQKMSTANSLQIALRNSNLVLEDYRFLQKEMVSSGIGDETYCPRNIMEGREASPSLQESLKEMDDIVFDTLDRLFAASGISPSQVDILVTTASLFAPCPSISCRIVNRYKMKEGIKSYSLSGMGCSSSLVAVDLVRQQFKLQPNALAVVVSAETIGANFYRGRDRSMMLQNVTYRTGGASILLTNSPALKHSAMLELTALVRTHPSSDESYECAIEMEDEQGYRGFRVLLPKVARVARQCLVENFKVLLPSVLPLWEIIRFAVQLSTPFRLLRRRSRRKRINMKTGIDHFCLQPNTRALIDGFKTSLELEEDDLEPSRMTLHRFGFTSCSSLWYVLGYMEAKKRLGRGERVLMVSMGAGYMCITCVWKVVRDDLGDPNVWRDCIHEYPQQASVNDFAFKFGWIQEDCVNFIRYDDYVRAQYSRY</sequence>
<keyword evidence="4" id="KW-0808">Transferase</keyword>
<evidence type="ECO:0000256" key="3">
    <source>
        <dbReference type="ARBA" id="ARBA00012307"/>
    </source>
</evidence>
<dbReference type="GO" id="GO:0006633">
    <property type="term" value="P:fatty acid biosynthetic process"/>
    <property type="evidence" value="ECO:0007669"/>
    <property type="project" value="InterPro"/>
</dbReference>
<dbReference type="EMBL" id="CAMGYJ010000005">
    <property type="protein sequence ID" value="CAI0412132.1"/>
    <property type="molecule type" value="Genomic_DNA"/>
</dbReference>
<dbReference type="GO" id="GO:0009922">
    <property type="term" value="F:fatty acid elongase activity"/>
    <property type="evidence" value="ECO:0007669"/>
    <property type="project" value="UniProtKB-EC"/>
</dbReference>
<evidence type="ECO:0000313" key="12">
    <source>
        <dbReference type="Proteomes" id="UP001154282"/>
    </source>
</evidence>
<feature type="transmembrane region" description="Helical" evidence="8">
    <location>
        <begin position="163"/>
        <end position="183"/>
    </location>
</feature>
<comment type="similarity">
    <text evidence="2">Belongs to the thiolase-like superfamily. Chalcone/stilbene synthases family.</text>
</comment>
<evidence type="ECO:0000256" key="6">
    <source>
        <dbReference type="ARBA" id="ARBA00047375"/>
    </source>
</evidence>
<dbReference type="AlphaFoldDB" id="A0AAV0JQ95"/>
<dbReference type="Gene3D" id="3.40.47.10">
    <property type="match status" value="1"/>
</dbReference>
<dbReference type="EC" id="2.3.1.199" evidence="3"/>
<dbReference type="Proteomes" id="UP001154282">
    <property type="component" value="Unassembled WGS sequence"/>
</dbReference>
<dbReference type="InterPro" id="IPR013601">
    <property type="entry name" value="FAE1_typ3_polyketide_synth"/>
</dbReference>
<evidence type="ECO:0000259" key="10">
    <source>
        <dbReference type="Pfam" id="PF08541"/>
    </source>
</evidence>
<reference evidence="11" key="1">
    <citation type="submission" date="2022-08" db="EMBL/GenBank/DDBJ databases">
        <authorList>
            <person name="Gutierrez-Valencia J."/>
        </authorList>
    </citation>
    <scope>NUCLEOTIDE SEQUENCE</scope>
</reference>
<evidence type="ECO:0000256" key="7">
    <source>
        <dbReference type="SAM" id="MobiDB-lite"/>
    </source>
</evidence>